<keyword evidence="1" id="KW-1133">Transmembrane helix</keyword>
<dbReference type="Proteomes" id="UP000255326">
    <property type="component" value="Unassembled WGS sequence"/>
</dbReference>
<proteinExistence type="predicted"/>
<keyword evidence="1" id="KW-0472">Membrane</keyword>
<dbReference type="EMBL" id="QQAY01000003">
    <property type="protein sequence ID" value="RDI44047.1"/>
    <property type="molecule type" value="Genomic_DNA"/>
</dbReference>
<protein>
    <submittedName>
        <fullName evidence="2">Uncharacterized protein</fullName>
    </submittedName>
</protein>
<organism evidence="2 3">
    <name type="scientific">Falsibacillus pallidus</name>
    <dbReference type="NCBI Taxonomy" id="493781"/>
    <lineage>
        <taxon>Bacteria</taxon>
        <taxon>Bacillati</taxon>
        <taxon>Bacillota</taxon>
        <taxon>Bacilli</taxon>
        <taxon>Bacillales</taxon>
        <taxon>Bacillaceae</taxon>
        <taxon>Falsibacillus</taxon>
    </lineage>
</organism>
<name>A0A370GK79_9BACI</name>
<accession>A0A370GK79</accession>
<reference evidence="2 3" key="1">
    <citation type="submission" date="2018-07" db="EMBL/GenBank/DDBJ databases">
        <title>Genomic Encyclopedia of Type Strains, Phase IV (KMG-IV): sequencing the most valuable type-strain genomes for metagenomic binning, comparative biology and taxonomic classification.</title>
        <authorList>
            <person name="Goeker M."/>
        </authorList>
    </citation>
    <scope>NUCLEOTIDE SEQUENCE [LARGE SCALE GENOMIC DNA]</scope>
    <source>
        <strain evidence="2 3">DSM 25281</strain>
    </source>
</reference>
<keyword evidence="1" id="KW-0812">Transmembrane</keyword>
<gene>
    <name evidence="2" type="ORF">DFR59_103110</name>
</gene>
<keyword evidence="3" id="KW-1185">Reference proteome</keyword>
<evidence type="ECO:0000313" key="3">
    <source>
        <dbReference type="Proteomes" id="UP000255326"/>
    </source>
</evidence>
<evidence type="ECO:0000256" key="1">
    <source>
        <dbReference type="SAM" id="Phobius"/>
    </source>
</evidence>
<dbReference type="RefSeq" id="WP_281269341.1">
    <property type="nucleotide sequence ID" value="NZ_QQAY01000003.1"/>
</dbReference>
<dbReference type="AlphaFoldDB" id="A0A370GK79"/>
<evidence type="ECO:0000313" key="2">
    <source>
        <dbReference type="EMBL" id="RDI44047.1"/>
    </source>
</evidence>
<sequence length="44" mass="4993">MYYGWPAPGCYYGVPFYGGAYLALAIVLLVLLLIFGGWWYFTCC</sequence>
<feature type="transmembrane region" description="Helical" evidence="1">
    <location>
        <begin position="20"/>
        <end position="41"/>
    </location>
</feature>
<comment type="caution">
    <text evidence="2">The sequence shown here is derived from an EMBL/GenBank/DDBJ whole genome shotgun (WGS) entry which is preliminary data.</text>
</comment>